<dbReference type="RefSeq" id="WP_229839113.1">
    <property type="nucleotide sequence ID" value="NZ_BNAL01000048.1"/>
</dbReference>
<feature type="chain" id="PRO_5047091020" evidence="7">
    <location>
        <begin position="22"/>
        <end position="406"/>
    </location>
</feature>
<feature type="region of interest" description="Disordered" evidence="6">
    <location>
        <begin position="33"/>
        <end position="56"/>
    </location>
</feature>
<keyword evidence="7" id="KW-0732">Signal</keyword>
<feature type="active site" description="Charge relay system" evidence="5">
    <location>
        <position position="322"/>
    </location>
</feature>
<comment type="similarity">
    <text evidence="1 5">Belongs to the peptidase S8 family.</text>
</comment>
<sequence length="406" mass="41539">MNAAALLTASAALLVSPVTQAITVRPATVPAPQMVTPSLAPQTPPSSAAPASTRPTQAYAPASALAGQQTYLRDIGLTRAWTQRGKLAAPVTVAVLDTGYTPHPQLQGRMINGYDFVSDPQRAGDGNGRDRDAAGVGPYAFHSEMIAGIIGAEHIGQGMAGINPAARVLAVRVADQEGMIQVQDLADGLRWAAGLPVAGVPRNTNPARIINVSLFADWLPDRGCDPRIASAVNDVTRAGALVVVGAGNENRDAGLLSPAGCAGVLTVTGVHGGQRPDYANWGAAVALAAPSGTPAQGLVASTALDARGFAAPLHTHRQNGTSFAAPQVSAAASLLLGQRPDLTPTQLREALTRSADSWRGRGCDPDPRRSCGTGTLNVAAALDWVNRLPPASPSTAPTLAPAPGRR</sequence>
<dbReference type="InterPro" id="IPR036852">
    <property type="entry name" value="Peptidase_S8/S53_dom_sf"/>
</dbReference>
<evidence type="ECO:0000256" key="6">
    <source>
        <dbReference type="SAM" id="MobiDB-lite"/>
    </source>
</evidence>
<dbReference type="GO" id="GO:0008233">
    <property type="term" value="F:peptidase activity"/>
    <property type="evidence" value="ECO:0007669"/>
    <property type="project" value="UniProtKB-KW"/>
</dbReference>
<dbReference type="Proteomes" id="UP000632154">
    <property type="component" value="Unassembled WGS sequence"/>
</dbReference>
<evidence type="ECO:0000256" key="1">
    <source>
        <dbReference type="ARBA" id="ARBA00011073"/>
    </source>
</evidence>
<keyword evidence="4 5" id="KW-0720">Serine protease</keyword>
<evidence type="ECO:0000256" key="7">
    <source>
        <dbReference type="SAM" id="SignalP"/>
    </source>
</evidence>
<feature type="signal peptide" evidence="7">
    <location>
        <begin position="1"/>
        <end position="21"/>
    </location>
</feature>
<protein>
    <submittedName>
        <fullName evidence="9">Serine protease</fullName>
    </submittedName>
</protein>
<evidence type="ECO:0000256" key="4">
    <source>
        <dbReference type="ARBA" id="ARBA00022825"/>
    </source>
</evidence>
<dbReference type="Gene3D" id="3.40.50.200">
    <property type="entry name" value="Peptidase S8/S53 domain"/>
    <property type="match status" value="1"/>
</dbReference>
<feature type="domain" description="Peptidase S8/S53" evidence="8">
    <location>
        <begin position="91"/>
        <end position="372"/>
    </location>
</feature>
<accession>A0ABQ3KC56</accession>
<feature type="active site" description="Charge relay system" evidence="5">
    <location>
        <position position="142"/>
    </location>
</feature>
<keyword evidence="3 5" id="KW-0378">Hydrolase</keyword>
<dbReference type="InterPro" id="IPR000209">
    <property type="entry name" value="Peptidase_S8/S53_dom"/>
</dbReference>
<feature type="compositionally biased region" description="Low complexity" evidence="6">
    <location>
        <begin position="36"/>
        <end position="56"/>
    </location>
</feature>
<evidence type="ECO:0000313" key="10">
    <source>
        <dbReference type="Proteomes" id="UP000632154"/>
    </source>
</evidence>
<dbReference type="GO" id="GO:0006508">
    <property type="term" value="P:proteolysis"/>
    <property type="evidence" value="ECO:0007669"/>
    <property type="project" value="UniProtKB-KW"/>
</dbReference>
<comment type="caution">
    <text evidence="9">The sequence shown here is derived from an EMBL/GenBank/DDBJ whole genome shotgun (WGS) entry which is preliminary data.</text>
</comment>
<reference evidence="10" key="1">
    <citation type="journal article" date="2019" name="Int. J. Syst. Evol. Microbiol.">
        <title>The Global Catalogue of Microorganisms (GCM) 10K type strain sequencing project: providing services to taxonomists for standard genome sequencing and annotation.</title>
        <authorList>
            <consortium name="The Broad Institute Genomics Platform"/>
            <consortium name="The Broad Institute Genome Sequencing Center for Infectious Disease"/>
            <person name="Wu L."/>
            <person name="Ma J."/>
        </authorList>
    </citation>
    <scope>NUCLEOTIDE SEQUENCE [LARGE SCALE GENOMIC DNA]</scope>
    <source>
        <strain evidence="10">CGMCC 1.18439</strain>
    </source>
</reference>
<evidence type="ECO:0000313" key="9">
    <source>
        <dbReference type="EMBL" id="GHG11231.1"/>
    </source>
</evidence>
<dbReference type="EMBL" id="BNAL01000048">
    <property type="protein sequence ID" value="GHG11231.1"/>
    <property type="molecule type" value="Genomic_DNA"/>
</dbReference>
<evidence type="ECO:0000256" key="2">
    <source>
        <dbReference type="ARBA" id="ARBA00022670"/>
    </source>
</evidence>
<feature type="active site" description="Charge relay system" evidence="5">
    <location>
        <position position="97"/>
    </location>
</feature>
<keyword evidence="2 5" id="KW-0645">Protease</keyword>
<name>A0ABQ3KC56_9DEIO</name>
<dbReference type="Pfam" id="PF00082">
    <property type="entry name" value="Peptidase_S8"/>
    <property type="match status" value="1"/>
</dbReference>
<dbReference type="InterPro" id="IPR023828">
    <property type="entry name" value="Peptidase_S8_Ser-AS"/>
</dbReference>
<proteinExistence type="inferred from homology"/>
<evidence type="ECO:0000259" key="8">
    <source>
        <dbReference type="Pfam" id="PF00082"/>
    </source>
</evidence>
<dbReference type="PROSITE" id="PS00138">
    <property type="entry name" value="SUBTILASE_SER"/>
    <property type="match status" value="1"/>
</dbReference>
<dbReference type="PROSITE" id="PS51892">
    <property type="entry name" value="SUBTILASE"/>
    <property type="match status" value="1"/>
</dbReference>
<dbReference type="PANTHER" id="PTHR43806:SF11">
    <property type="entry name" value="CEREVISIN-RELATED"/>
    <property type="match status" value="1"/>
</dbReference>
<dbReference type="SUPFAM" id="SSF52743">
    <property type="entry name" value="Subtilisin-like"/>
    <property type="match status" value="1"/>
</dbReference>
<keyword evidence="10" id="KW-1185">Reference proteome</keyword>
<dbReference type="PANTHER" id="PTHR43806">
    <property type="entry name" value="PEPTIDASE S8"/>
    <property type="match status" value="1"/>
</dbReference>
<evidence type="ECO:0000256" key="3">
    <source>
        <dbReference type="ARBA" id="ARBA00022801"/>
    </source>
</evidence>
<organism evidence="9 10">
    <name type="scientific">Deinococcus piscis</name>
    <dbReference type="NCBI Taxonomy" id="394230"/>
    <lineage>
        <taxon>Bacteria</taxon>
        <taxon>Thermotogati</taxon>
        <taxon>Deinococcota</taxon>
        <taxon>Deinococci</taxon>
        <taxon>Deinococcales</taxon>
        <taxon>Deinococcaceae</taxon>
        <taxon>Deinococcus</taxon>
    </lineage>
</organism>
<evidence type="ECO:0000256" key="5">
    <source>
        <dbReference type="PROSITE-ProRule" id="PRU01240"/>
    </source>
</evidence>
<dbReference type="InterPro" id="IPR050131">
    <property type="entry name" value="Peptidase_S8_subtilisin-like"/>
</dbReference>
<gene>
    <name evidence="9" type="ORF">GCM10017783_24480</name>
</gene>